<dbReference type="RefSeq" id="WP_135326652.1">
    <property type="nucleotide sequence ID" value="NZ_SRJC01000001.1"/>
</dbReference>
<feature type="domain" description="GGDEF" evidence="2">
    <location>
        <begin position="368"/>
        <end position="501"/>
    </location>
</feature>
<feature type="domain" description="EAL" evidence="1">
    <location>
        <begin position="510"/>
        <end position="764"/>
    </location>
</feature>
<dbReference type="SMART" id="SM00052">
    <property type="entry name" value="EAL"/>
    <property type="match status" value="1"/>
</dbReference>
<dbReference type="NCBIfam" id="TIGR00254">
    <property type="entry name" value="GGDEF"/>
    <property type="match status" value="1"/>
</dbReference>
<dbReference type="PROSITE" id="PS50883">
    <property type="entry name" value="EAL"/>
    <property type="match status" value="1"/>
</dbReference>
<dbReference type="Gene3D" id="3.20.20.450">
    <property type="entry name" value="EAL domain"/>
    <property type="match status" value="1"/>
</dbReference>
<dbReference type="Gene3D" id="3.30.70.270">
    <property type="match status" value="1"/>
</dbReference>
<evidence type="ECO:0000259" key="1">
    <source>
        <dbReference type="PROSITE" id="PS50883"/>
    </source>
</evidence>
<dbReference type="AlphaFoldDB" id="A0A4Z0H2A5"/>
<dbReference type="InterPro" id="IPR003018">
    <property type="entry name" value="GAF"/>
</dbReference>
<dbReference type="CDD" id="cd01948">
    <property type="entry name" value="EAL"/>
    <property type="match status" value="1"/>
</dbReference>
<proteinExistence type="predicted"/>
<dbReference type="STRING" id="192814.GCA_900166575_00940"/>
<dbReference type="InterPro" id="IPR035919">
    <property type="entry name" value="EAL_sf"/>
</dbReference>
<gene>
    <name evidence="3" type="ORF">E4663_03075</name>
</gene>
<dbReference type="InterPro" id="IPR050706">
    <property type="entry name" value="Cyclic-di-GMP_PDE-like"/>
</dbReference>
<sequence length="766" mass="88446">MTNNQEDFSRQLLDSLRGRNHKNAIHYLLEQTCLYFQCDAASIYLLEKPTTQTIHPYKEFVRNTNLYPLSYFKRDLLLQLSNDTPTQVDASIYGENAASYGLLLHDDNERPLGALVLINQRPFELNKGEALRTISSCLSKYVSPIQSSTDWNSSTYIEERIRRQQSDFMRLMKDERLTSIDLVPAFQMICESTVETLQVDRVGIWFYHNDHSTLQCLAMYDRPAKKTLNLSDLQKNQFPTYFSSLEENRSIVIEDTQNDFRVSELRKEYLLPHDIRAMMDIPIISGGETIGVLCCEQHTNSRSWTFDEEAFATSIGDLIAFINEHIKRRKAEKEAKHLAYTDLLTNFPNRNALEEKLDSRIEQADTSQAFALLYFNIDNFLEMKERLGYRIGDQLIMAVARRLKSERQPEEFISKLEYDGFILMTDFCERKASLYERIQQYKKLFREPFVVDHQEFFITVSIGIAIFPEDGDSPATLIRNTSRANTEAKRLGRSMTAFYQPSLDESEFGRQWFHMDLTKALEEEQFRLYFQPQVNTKSNEVTGLEALIRWEHPERGTISPADFIPLAEVTGLIVPLGQWTLRKATEQILDLEKLGFMECVVSVNISAVEFQQPTFVDQLENILQEAGVSPGKLRLEITETIAMDYEEFMIEQLNRLNELGVSVALDDFGTGYSSLKHLSLFPIHCLKIDRSFIKDATTNAKNEGITRSIIDLAEHLQLEVVAEGIETEEDLLHVQSMGGQTIQGYYFSKPLPPYQLNEWLSNFYKS</sequence>
<protein>
    <submittedName>
        <fullName evidence="3">GGDEF domain-containing protein</fullName>
    </submittedName>
</protein>
<dbReference type="FunFam" id="3.20.20.450:FF:000001">
    <property type="entry name" value="Cyclic di-GMP phosphodiesterase yahA"/>
    <property type="match status" value="1"/>
</dbReference>
<dbReference type="Pfam" id="PF00563">
    <property type="entry name" value="EAL"/>
    <property type="match status" value="1"/>
</dbReference>
<dbReference type="InterPro" id="IPR043128">
    <property type="entry name" value="Rev_trsase/Diguanyl_cyclase"/>
</dbReference>
<dbReference type="Pfam" id="PF01590">
    <property type="entry name" value="GAF"/>
    <property type="match status" value="1"/>
</dbReference>
<evidence type="ECO:0000259" key="2">
    <source>
        <dbReference type="PROSITE" id="PS50887"/>
    </source>
</evidence>
<dbReference type="PROSITE" id="PS50887">
    <property type="entry name" value="GGDEF"/>
    <property type="match status" value="1"/>
</dbReference>
<dbReference type="PANTHER" id="PTHR33121">
    <property type="entry name" value="CYCLIC DI-GMP PHOSPHODIESTERASE PDEF"/>
    <property type="match status" value="1"/>
</dbReference>
<reference evidence="3 4" key="1">
    <citation type="journal article" date="2003" name="Int. J. Syst. Evol. Microbiol.">
        <title>Halobacillus salinus sp. nov., isolated from a salt lake on the coast of the East Sea in Korea.</title>
        <authorList>
            <person name="Yoon J.H."/>
            <person name="Kang K.H."/>
            <person name="Park Y.H."/>
        </authorList>
    </citation>
    <scope>NUCLEOTIDE SEQUENCE [LARGE SCALE GENOMIC DNA]</scope>
    <source>
        <strain evidence="3 4">HSL-3</strain>
    </source>
</reference>
<dbReference type="Pfam" id="PF00990">
    <property type="entry name" value="GGDEF"/>
    <property type="match status" value="1"/>
</dbReference>
<dbReference type="EMBL" id="SRJC01000001">
    <property type="protein sequence ID" value="TGB04004.1"/>
    <property type="molecule type" value="Genomic_DNA"/>
</dbReference>
<dbReference type="Proteomes" id="UP000297982">
    <property type="component" value="Unassembled WGS sequence"/>
</dbReference>
<dbReference type="InterPro" id="IPR029787">
    <property type="entry name" value="Nucleotide_cyclase"/>
</dbReference>
<dbReference type="InterPro" id="IPR001633">
    <property type="entry name" value="EAL_dom"/>
</dbReference>
<dbReference type="InterPro" id="IPR000160">
    <property type="entry name" value="GGDEF_dom"/>
</dbReference>
<dbReference type="CDD" id="cd01949">
    <property type="entry name" value="GGDEF"/>
    <property type="match status" value="1"/>
</dbReference>
<accession>A0A4Z0H2A5</accession>
<dbReference type="SUPFAM" id="SSF141868">
    <property type="entry name" value="EAL domain-like"/>
    <property type="match status" value="1"/>
</dbReference>
<dbReference type="Gene3D" id="3.30.450.40">
    <property type="match status" value="1"/>
</dbReference>
<dbReference type="SMART" id="SM00065">
    <property type="entry name" value="GAF"/>
    <property type="match status" value="1"/>
</dbReference>
<organism evidence="3 4">
    <name type="scientific">Halobacillus salinus</name>
    <dbReference type="NCBI Taxonomy" id="192814"/>
    <lineage>
        <taxon>Bacteria</taxon>
        <taxon>Bacillati</taxon>
        <taxon>Bacillota</taxon>
        <taxon>Bacilli</taxon>
        <taxon>Bacillales</taxon>
        <taxon>Bacillaceae</taxon>
        <taxon>Halobacillus</taxon>
    </lineage>
</organism>
<dbReference type="InterPro" id="IPR029016">
    <property type="entry name" value="GAF-like_dom_sf"/>
</dbReference>
<dbReference type="SMART" id="SM00267">
    <property type="entry name" value="GGDEF"/>
    <property type="match status" value="1"/>
</dbReference>
<keyword evidence="4" id="KW-1185">Reference proteome</keyword>
<evidence type="ECO:0000313" key="3">
    <source>
        <dbReference type="EMBL" id="TGB04004.1"/>
    </source>
</evidence>
<comment type="caution">
    <text evidence="3">The sequence shown here is derived from an EMBL/GenBank/DDBJ whole genome shotgun (WGS) entry which is preliminary data.</text>
</comment>
<dbReference type="GO" id="GO:0071111">
    <property type="term" value="F:cyclic-guanylate-specific phosphodiesterase activity"/>
    <property type="evidence" value="ECO:0007669"/>
    <property type="project" value="InterPro"/>
</dbReference>
<name>A0A4Z0H2A5_9BACI</name>
<dbReference type="SUPFAM" id="SSF55781">
    <property type="entry name" value="GAF domain-like"/>
    <property type="match status" value="1"/>
</dbReference>
<evidence type="ECO:0000313" key="4">
    <source>
        <dbReference type="Proteomes" id="UP000297982"/>
    </source>
</evidence>
<dbReference type="PANTHER" id="PTHR33121:SF70">
    <property type="entry name" value="SIGNALING PROTEIN YKOW"/>
    <property type="match status" value="1"/>
</dbReference>
<dbReference type="SUPFAM" id="SSF55073">
    <property type="entry name" value="Nucleotide cyclase"/>
    <property type="match status" value="1"/>
</dbReference>